<keyword evidence="3" id="KW-1185">Reference proteome</keyword>
<sequence length="66" mass="7467">MNIFLQELSDEAKKEIAKQFPIATALAKNEKLREIVKSLLAKKNAEKKAAEEVKVKKTVEEVKKKA</sequence>
<organism evidence="2 3">
    <name type="scientific">Ancylostoma caninum</name>
    <name type="common">Dog hookworm</name>
    <dbReference type="NCBI Taxonomy" id="29170"/>
    <lineage>
        <taxon>Eukaryota</taxon>
        <taxon>Metazoa</taxon>
        <taxon>Ecdysozoa</taxon>
        <taxon>Nematoda</taxon>
        <taxon>Chromadorea</taxon>
        <taxon>Rhabditida</taxon>
        <taxon>Rhabditina</taxon>
        <taxon>Rhabditomorpha</taxon>
        <taxon>Strongyloidea</taxon>
        <taxon>Ancylostomatidae</taxon>
        <taxon>Ancylostomatinae</taxon>
        <taxon>Ancylostoma</taxon>
    </lineage>
</organism>
<name>A0A368G9B6_ANCCA</name>
<evidence type="ECO:0000313" key="3">
    <source>
        <dbReference type="Proteomes" id="UP000252519"/>
    </source>
</evidence>
<evidence type="ECO:0000256" key="1">
    <source>
        <dbReference type="SAM" id="Coils"/>
    </source>
</evidence>
<protein>
    <submittedName>
        <fullName evidence="2">Uncharacterized protein</fullName>
    </submittedName>
</protein>
<proteinExistence type="predicted"/>
<comment type="caution">
    <text evidence="2">The sequence shown here is derived from an EMBL/GenBank/DDBJ whole genome shotgun (WGS) entry which is preliminary data.</text>
</comment>
<dbReference type="Proteomes" id="UP000252519">
    <property type="component" value="Unassembled WGS sequence"/>
</dbReference>
<gene>
    <name evidence="2" type="ORF">ANCCAN_14452</name>
</gene>
<reference evidence="2 3" key="1">
    <citation type="submission" date="2014-10" db="EMBL/GenBank/DDBJ databases">
        <title>Draft genome of the hookworm Ancylostoma caninum.</title>
        <authorList>
            <person name="Mitreva M."/>
        </authorList>
    </citation>
    <scope>NUCLEOTIDE SEQUENCE [LARGE SCALE GENOMIC DNA]</scope>
    <source>
        <strain evidence="2 3">Baltimore</strain>
    </source>
</reference>
<accession>A0A368G9B6</accession>
<keyword evidence="1" id="KW-0175">Coiled coil</keyword>
<evidence type="ECO:0000313" key="2">
    <source>
        <dbReference type="EMBL" id="RCN39605.1"/>
    </source>
</evidence>
<feature type="coiled-coil region" evidence="1">
    <location>
        <begin position="22"/>
        <end position="49"/>
    </location>
</feature>
<dbReference type="EMBL" id="JOJR01000329">
    <property type="protein sequence ID" value="RCN39605.1"/>
    <property type="molecule type" value="Genomic_DNA"/>
</dbReference>
<dbReference type="AlphaFoldDB" id="A0A368G9B6"/>